<keyword evidence="1" id="KW-0560">Oxidoreductase</keyword>
<gene>
    <name evidence="3" type="ORF">BBC0122_000330</name>
</gene>
<dbReference type="InterPro" id="IPR050523">
    <property type="entry name" value="AKR_Detox_Biosynth"/>
</dbReference>
<dbReference type="AlphaFoldDB" id="A0A1U9ME56"/>
<dbReference type="GO" id="GO:0016491">
    <property type="term" value="F:oxidoreductase activity"/>
    <property type="evidence" value="ECO:0007669"/>
    <property type="project" value="UniProtKB-KW"/>
</dbReference>
<dbReference type="PANTHER" id="PTHR43364:SF6">
    <property type="entry name" value="OXIDOREDUCTASE-RELATED"/>
    <property type="match status" value="1"/>
</dbReference>
<sequence length="344" mass="38413">MVRLEQSLLPIDNTFLAGREPLKGHSMKYRALGNTGFNIVPLVFGCNVFGWTLDEKQSFKMLDAISESGLNAIDTADAYSTWVEGNKGGESETIIGNWLKQNPSKRDKFYIFTKVGSDMGIAGHKGLSARWIEQAVEDSLRRLHVEFIDLYQSHWFDPETPFEETLEAYSKLLKAGKIRAIGCSNITAEQLEQAMIVAKNNNLPSYQTLQPEYNLYDRNTFEGSLADTARKYGLGVITYYSLASGFLSGKYRSKEDLAGHKRGSRVEKYLNPRGMRILDALDTISEKHNAKQAEIALAWLIAKPAVTAPIASATKIDQLSSLVKAVTINLNNEDIEILDQASRY</sequence>
<evidence type="ECO:0000313" key="3">
    <source>
        <dbReference type="EMBL" id="AQT46174.1"/>
    </source>
</evidence>
<keyword evidence="4" id="KW-1185">Reference proteome</keyword>
<proteinExistence type="predicted"/>
<dbReference type="STRING" id="1686310.BBC0244_000280"/>
<dbReference type="CDD" id="cd19081">
    <property type="entry name" value="AKR_AKR9C1"/>
    <property type="match status" value="1"/>
</dbReference>
<feature type="domain" description="NADP-dependent oxidoreductase" evidence="2">
    <location>
        <begin position="41"/>
        <end position="342"/>
    </location>
</feature>
<reference evidence="3 4" key="1">
    <citation type="submission" date="2016-11" db="EMBL/GenBank/DDBJ databases">
        <title>Comparative genomics of Bartonella apis.</title>
        <authorList>
            <person name="Engel P."/>
        </authorList>
    </citation>
    <scope>NUCLEOTIDE SEQUENCE [LARGE SCALE GENOMIC DNA]</scope>
    <source>
        <strain evidence="3 4">BBC0122</strain>
    </source>
</reference>
<dbReference type="InterPro" id="IPR023210">
    <property type="entry name" value="NADP_OxRdtase_dom"/>
</dbReference>
<evidence type="ECO:0000256" key="1">
    <source>
        <dbReference type="ARBA" id="ARBA00023002"/>
    </source>
</evidence>
<dbReference type="InterPro" id="IPR036812">
    <property type="entry name" value="NAD(P)_OxRdtase_dom_sf"/>
</dbReference>
<dbReference type="Pfam" id="PF00248">
    <property type="entry name" value="Aldo_ket_red"/>
    <property type="match status" value="1"/>
</dbReference>
<protein>
    <submittedName>
        <fullName evidence="3">Oxidoreductase</fullName>
    </submittedName>
</protein>
<dbReference type="EMBL" id="CP015625">
    <property type="protein sequence ID" value="AQT46174.1"/>
    <property type="molecule type" value="Genomic_DNA"/>
</dbReference>
<accession>A0A1U9ME56</accession>
<dbReference type="FunFam" id="3.20.20.100:FF:000004">
    <property type="entry name" value="Oxidoreductase, aldo/keto reductase"/>
    <property type="match status" value="1"/>
</dbReference>
<dbReference type="Gene3D" id="3.20.20.100">
    <property type="entry name" value="NADP-dependent oxidoreductase domain"/>
    <property type="match status" value="1"/>
</dbReference>
<dbReference type="GO" id="GO:0005829">
    <property type="term" value="C:cytosol"/>
    <property type="evidence" value="ECO:0007669"/>
    <property type="project" value="UniProtKB-ARBA"/>
</dbReference>
<evidence type="ECO:0000259" key="2">
    <source>
        <dbReference type="Pfam" id="PF00248"/>
    </source>
</evidence>
<dbReference type="SUPFAM" id="SSF51430">
    <property type="entry name" value="NAD(P)-linked oxidoreductase"/>
    <property type="match status" value="1"/>
</dbReference>
<dbReference type="KEGG" id="bapi:BBC0122_000330"/>
<name>A0A1U9ME56_9HYPH</name>
<dbReference type="Proteomes" id="UP000189632">
    <property type="component" value="Chromosome"/>
</dbReference>
<dbReference type="PANTHER" id="PTHR43364">
    <property type="entry name" value="NADH-SPECIFIC METHYLGLYOXAL REDUCTASE-RELATED"/>
    <property type="match status" value="1"/>
</dbReference>
<organism evidence="3 4">
    <name type="scientific">Bartonella choladocola</name>
    <dbReference type="NCBI Taxonomy" id="2750995"/>
    <lineage>
        <taxon>Bacteria</taxon>
        <taxon>Pseudomonadati</taxon>
        <taxon>Pseudomonadota</taxon>
        <taxon>Alphaproteobacteria</taxon>
        <taxon>Hyphomicrobiales</taxon>
        <taxon>Bartonellaceae</taxon>
        <taxon>Bartonella</taxon>
    </lineage>
</organism>
<evidence type="ECO:0000313" key="4">
    <source>
        <dbReference type="Proteomes" id="UP000189632"/>
    </source>
</evidence>